<dbReference type="HAMAP" id="MF_00236">
    <property type="entry name" value="TatA_E"/>
    <property type="match status" value="1"/>
</dbReference>
<accession>A0A7Y9JY66</accession>
<organism evidence="12 13">
    <name type="scientific">Cellulomonas oligotrophica</name>
    <dbReference type="NCBI Taxonomy" id="931536"/>
    <lineage>
        <taxon>Bacteria</taxon>
        <taxon>Bacillati</taxon>
        <taxon>Actinomycetota</taxon>
        <taxon>Actinomycetes</taxon>
        <taxon>Micrococcales</taxon>
        <taxon>Cellulomonadaceae</taxon>
        <taxon>Cellulomonas</taxon>
    </lineage>
</organism>
<dbReference type="AlphaFoldDB" id="A0A7Y9JY66"/>
<dbReference type="Pfam" id="PF02416">
    <property type="entry name" value="TatA_B_E"/>
    <property type="match status" value="1"/>
</dbReference>
<feature type="compositionally biased region" description="Basic and acidic residues" evidence="10">
    <location>
        <begin position="47"/>
        <end position="56"/>
    </location>
</feature>
<evidence type="ECO:0000313" key="12">
    <source>
        <dbReference type="EMBL" id="NYD84740.1"/>
    </source>
</evidence>
<evidence type="ECO:0000256" key="9">
    <source>
        <dbReference type="HAMAP-Rule" id="MF_00236"/>
    </source>
</evidence>
<reference evidence="11 14" key="2">
    <citation type="submission" date="2021-01" db="EMBL/GenBank/DDBJ databases">
        <title>Whole genome shotgun sequence of Cellulomonas oligotrophica NBRC 109435.</title>
        <authorList>
            <person name="Komaki H."/>
            <person name="Tamura T."/>
        </authorList>
    </citation>
    <scope>NUCLEOTIDE SEQUENCE [LARGE SCALE GENOMIC DNA]</scope>
    <source>
        <strain evidence="11 14">NBRC 109435</strain>
    </source>
</reference>
<proteinExistence type="inferred from homology"/>
<keyword evidence="7 9" id="KW-0811">Translocation</keyword>
<sequence>MVRNISAWHIIIVLVVILLLFGANRLPAMAKSVGQSLKIFKNEVKDLTGDDDRDRGAGATTAAPAPDPVTRPAAERTSDVPPPPEPGTTPRA</sequence>
<keyword evidence="3 9" id="KW-1003">Cell membrane</keyword>
<dbReference type="NCBIfam" id="NF001854">
    <property type="entry name" value="PRK00575.1"/>
    <property type="match status" value="1"/>
</dbReference>
<dbReference type="Proteomes" id="UP000577956">
    <property type="component" value="Unassembled WGS sequence"/>
</dbReference>
<feature type="region of interest" description="Disordered" evidence="10">
    <location>
        <begin position="47"/>
        <end position="92"/>
    </location>
</feature>
<evidence type="ECO:0000256" key="7">
    <source>
        <dbReference type="ARBA" id="ARBA00023010"/>
    </source>
</evidence>
<dbReference type="PANTHER" id="PTHR42982:SF8">
    <property type="entry name" value="SEC-INDEPENDENT PROTEIN TRANSLOCASE PROTEIN TATA"/>
    <property type="match status" value="1"/>
</dbReference>
<dbReference type="GO" id="GO:0043953">
    <property type="term" value="P:protein transport by the Tat complex"/>
    <property type="evidence" value="ECO:0007669"/>
    <property type="project" value="UniProtKB-UniRule"/>
</dbReference>
<dbReference type="RefSeq" id="WP_140458952.1">
    <property type="nucleotide sequence ID" value="NZ_BAABFI010000003.1"/>
</dbReference>
<dbReference type="InterPro" id="IPR006312">
    <property type="entry name" value="TatA/E"/>
</dbReference>
<evidence type="ECO:0000313" key="14">
    <source>
        <dbReference type="Proteomes" id="UP000618382"/>
    </source>
</evidence>
<dbReference type="InterPro" id="IPR003369">
    <property type="entry name" value="TatA/B/E"/>
</dbReference>
<dbReference type="GO" id="GO:0008320">
    <property type="term" value="F:protein transmembrane transporter activity"/>
    <property type="evidence" value="ECO:0007669"/>
    <property type="project" value="UniProtKB-UniRule"/>
</dbReference>
<reference evidence="12 13" key="1">
    <citation type="submission" date="2020-07" db="EMBL/GenBank/DDBJ databases">
        <title>Sequencing the genomes of 1000 actinobacteria strains.</title>
        <authorList>
            <person name="Klenk H.-P."/>
        </authorList>
    </citation>
    <scope>NUCLEOTIDE SEQUENCE [LARGE SCALE GENOMIC DNA]</scope>
    <source>
        <strain evidence="12 13">DSM 24482</strain>
    </source>
</reference>
<evidence type="ECO:0000256" key="4">
    <source>
        <dbReference type="ARBA" id="ARBA00022692"/>
    </source>
</evidence>
<feature type="compositionally biased region" description="Pro residues" evidence="10">
    <location>
        <begin position="80"/>
        <end position="92"/>
    </location>
</feature>
<dbReference type="EMBL" id="BONN01000002">
    <property type="protein sequence ID" value="GIG31808.1"/>
    <property type="molecule type" value="Genomic_DNA"/>
</dbReference>
<evidence type="ECO:0000313" key="13">
    <source>
        <dbReference type="Proteomes" id="UP000577956"/>
    </source>
</evidence>
<evidence type="ECO:0000256" key="5">
    <source>
        <dbReference type="ARBA" id="ARBA00022927"/>
    </source>
</evidence>
<evidence type="ECO:0000256" key="1">
    <source>
        <dbReference type="ARBA" id="ARBA00004162"/>
    </source>
</evidence>
<gene>
    <name evidence="9" type="primary">tatA</name>
    <name evidence="12" type="ORF">BKA21_000289</name>
    <name evidence="11" type="ORF">Col01nite_09670</name>
</gene>
<keyword evidence="14" id="KW-1185">Reference proteome</keyword>
<evidence type="ECO:0000256" key="10">
    <source>
        <dbReference type="SAM" id="MobiDB-lite"/>
    </source>
</evidence>
<dbReference type="EMBL" id="JACCBK010000001">
    <property type="protein sequence ID" value="NYD84740.1"/>
    <property type="molecule type" value="Genomic_DNA"/>
</dbReference>
<comment type="similarity">
    <text evidence="9">Belongs to the TatA/E family.</text>
</comment>
<evidence type="ECO:0000256" key="6">
    <source>
        <dbReference type="ARBA" id="ARBA00022989"/>
    </source>
</evidence>
<keyword evidence="4 9" id="KW-0812">Transmembrane</keyword>
<dbReference type="NCBIfam" id="TIGR01411">
    <property type="entry name" value="tatAE"/>
    <property type="match status" value="1"/>
</dbReference>
<name>A0A7Y9JY66_9CELL</name>
<dbReference type="GO" id="GO:0033281">
    <property type="term" value="C:TAT protein transport complex"/>
    <property type="evidence" value="ECO:0007669"/>
    <property type="project" value="UniProtKB-UniRule"/>
</dbReference>
<evidence type="ECO:0000256" key="3">
    <source>
        <dbReference type="ARBA" id="ARBA00022475"/>
    </source>
</evidence>
<evidence type="ECO:0000256" key="8">
    <source>
        <dbReference type="ARBA" id="ARBA00023136"/>
    </source>
</evidence>
<keyword evidence="2 9" id="KW-0813">Transport</keyword>
<dbReference type="Gene3D" id="1.20.5.3310">
    <property type="match status" value="1"/>
</dbReference>
<keyword evidence="6 9" id="KW-1133">Transmembrane helix</keyword>
<keyword evidence="5 9" id="KW-0653">Protein transport</keyword>
<comment type="caution">
    <text evidence="12">The sequence shown here is derived from an EMBL/GenBank/DDBJ whole genome shotgun (WGS) entry which is preliminary data.</text>
</comment>
<dbReference type="PANTHER" id="PTHR42982">
    <property type="entry name" value="SEC-INDEPENDENT PROTEIN TRANSLOCASE PROTEIN TATA"/>
    <property type="match status" value="1"/>
</dbReference>
<comment type="subunit">
    <text evidence="9">The Tat system comprises two distinct complexes: a TatABC complex, containing multiple copies of TatA, TatB and TatC subunits, and a separate TatA complex, containing only TatA subunits. Substrates initially bind to the TatABC complex, which probably triggers association of the separate TatA complex to form the active translocon.</text>
</comment>
<comment type="function">
    <text evidence="9">Part of the twin-arginine translocation (Tat) system that transports large folded proteins containing a characteristic twin-arginine motif in their signal peptide across membranes. TatA could form the protein-conducting channel of the Tat system.</text>
</comment>
<keyword evidence="8 9" id="KW-0472">Membrane</keyword>
<feature type="compositionally biased region" description="Low complexity" evidence="10">
    <location>
        <begin position="57"/>
        <end position="72"/>
    </location>
</feature>
<comment type="subcellular location">
    <subcellularLocation>
        <location evidence="1 9">Cell membrane</location>
        <topology evidence="1 9">Single-pass membrane protein</topology>
    </subcellularLocation>
</comment>
<protein>
    <recommendedName>
        <fullName evidence="9">Sec-independent protein translocase protein TatA</fullName>
    </recommendedName>
</protein>
<evidence type="ECO:0000313" key="11">
    <source>
        <dbReference type="EMBL" id="GIG31808.1"/>
    </source>
</evidence>
<dbReference type="Proteomes" id="UP000618382">
    <property type="component" value="Unassembled WGS sequence"/>
</dbReference>
<evidence type="ECO:0000256" key="2">
    <source>
        <dbReference type="ARBA" id="ARBA00022448"/>
    </source>
</evidence>